<keyword evidence="1" id="KW-0732">Signal</keyword>
<evidence type="ECO:0000256" key="1">
    <source>
        <dbReference type="SAM" id="SignalP"/>
    </source>
</evidence>
<organism evidence="2 3">
    <name type="scientific">Billgrantia ethanolica</name>
    <dbReference type="NCBI Taxonomy" id="2733486"/>
    <lineage>
        <taxon>Bacteria</taxon>
        <taxon>Pseudomonadati</taxon>
        <taxon>Pseudomonadota</taxon>
        <taxon>Gammaproteobacteria</taxon>
        <taxon>Oceanospirillales</taxon>
        <taxon>Halomonadaceae</taxon>
        <taxon>Billgrantia</taxon>
    </lineage>
</organism>
<feature type="signal peptide" evidence="1">
    <location>
        <begin position="1"/>
        <end position="24"/>
    </location>
</feature>
<dbReference type="InterPro" id="IPR011990">
    <property type="entry name" value="TPR-like_helical_dom_sf"/>
</dbReference>
<dbReference type="PANTHER" id="PTHR11102:SF160">
    <property type="entry name" value="ERAD-ASSOCIATED E3 UBIQUITIN-PROTEIN LIGASE COMPONENT HRD3"/>
    <property type="match status" value="1"/>
</dbReference>
<reference evidence="2 3" key="1">
    <citation type="journal article" date="2021" name="Front. Microbiol.">
        <title>Aerobic Denitrification and Heterotrophic Sulfur Oxidation in the Genus Halomonas Revealed by Six Novel Species Characterizations and Genome-Based Analysis.</title>
        <authorList>
            <person name="Wang L."/>
            <person name="Shao Z."/>
        </authorList>
    </citation>
    <scope>NUCLEOTIDE SEQUENCE [LARGE SCALE GENOMIC DNA]</scope>
    <source>
        <strain evidence="2 3">MCCC 1A11081</strain>
    </source>
</reference>
<accession>A0ABS8ZZ28</accession>
<evidence type="ECO:0000313" key="3">
    <source>
        <dbReference type="Proteomes" id="UP001320168"/>
    </source>
</evidence>
<feature type="chain" id="PRO_5047017344" evidence="1">
    <location>
        <begin position="25"/>
        <end position="327"/>
    </location>
</feature>
<dbReference type="Proteomes" id="UP001320168">
    <property type="component" value="Unassembled WGS sequence"/>
</dbReference>
<dbReference type="RefSeq" id="WP_234268675.1">
    <property type="nucleotide sequence ID" value="NZ_JABFTX010000001.1"/>
</dbReference>
<gene>
    <name evidence="2" type="ORF">HOP53_03320</name>
</gene>
<keyword evidence="3" id="KW-1185">Reference proteome</keyword>
<name>A0ABS8ZZ28_9GAMM</name>
<evidence type="ECO:0000313" key="2">
    <source>
        <dbReference type="EMBL" id="MCE8001862.1"/>
    </source>
</evidence>
<protein>
    <submittedName>
        <fullName evidence="2">Sel1 repeat family protein</fullName>
    </submittedName>
</protein>
<dbReference type="EMBL" id="JABFTX010000001">
    <property type="protein sequence ID" value="MCE8001862.1"/>
    <property type="molecule type" value="Genomic_DNA"/>
</dbReference>
<dbReference type="PANTHER" id="PTHR11102">
    <property type="entry name" value="SEL-1-LIKE PROTEIN"/>
    <property type="match status" value="1"/>
</dbReference>
<dbReference type="SUPFAM" id="SSF81901">
    <property type="entry name" value="HCP-like"/>
    <property type="match status" value="2"/>
</dbReference>
<sequence length="327" mass="36853">MSPFPLITVTVLALSSLMIPTALALDEEAQVAKDEGMRLWGIHQWIKMQPYLEQAAEYGDVESMYYLGEANRLLSRGLSLAALEWYHRAAQLGEPHAMLRLYDGSACELGDVCPEDGNDWREAALVATLPKAEAGDAEAMGALYDIYTYLDRHDEAMEWLLLSAEAGNLDSMNWLGQLARDDEENYATEPERLEAAAEWYRRAAEADYVPAIHNLSLVLLQLEQSQEAWEWMQIASDEGHIDARLGIGWCYLEPERDALCKNEKDVVKGLGMLTALVQATNMEMINPLINDFKQKLGEEQLIESEAVAERWLVKEPPLSHFPDKFGF</sequence>
<dbReference type="Gene3D" id="1.25.40.10">
    <property type="entry name" value="Tetratricopeptide repeat domain"/>
    <property type="match status" value="1"/>
</dbReference>
<dbReference type="InterPro" id="IPR050767">
    <property type="entry name" value="Sel1_AlgK"/>
</dbReference>
<proteinExistence type="predicted"/>
<comment type="caution">
    <text evidence="2">The sequence shown here is derived from an EMBL/GenBank/DDBJ whole genome shotgun (WGS) entry which is preliminary data.</text>
</comment>